<dbReference type="AlphaFoldDB" id="I4AL93"/>
<keyword evidence="3" id="KW-1185">Reference proteome</keyword>
<dbReference type="HOGENOM" id="CLU_2408964_0_0_10"/>
<dbReference type="KEGG" id="fli:Fleli_2356"/>
<feature type="chain" id="PRO_5003685517" evidence="1">
    <location>
        <begin position="28"/>
        <end position="92"/>
    </location>
</feature>
<evidence type="ECO:0000256" key="1">
    <source>
        <dbReference type="SAM" id="SignalP"/>
    </source>
</evidence>
<accession>I4AL93</accession>
<reference evidence="3" key="1">
    <citation type="submission" date="2012-06" db="EMBL/GenBank/DDBJ databases">
        <title>The complete genome of Flexibacter litoralis DSM 6794.</title>
        <authorList>
            <person name="Lucas S."/>
            <person name="Copeland A."/>
            <person name="Lapidus A."/>
            <person name="Glavina del Rio T."/>
            <person name="Dalin E."/>
            <person name="Tice H."/>
            <person name="Bruce D."/>
            <person name="Goodwin L."/>
            <person name="Pitluck S."/>
            <person name="Peters L."/>
            <person name="Ovchinnikova G."/>
            <person name="Lu M."/>
            <person name="Kyrpides N."/>
            <person name="Mavromatis K."/>
            <person name="Ivanova N."/>
            <person name="Brettin T."/>
            <person name="Detter J.C."/>
            <person name="Han C."/>
            <person name="Larimer F."/>
            <person name="Land M."/>
            <person name="Hauser L."/>
            <person name="Markowitz V."/>
            <person name="Cheng J.-F."/>
            <person name="Hugenholtz P."/>
            <person name="Woyke T."/>
            <person name="Wu D."/>
            <person name="Spring S."/>
            <person name="Lang E."/>
            <person name="Kopitz M."/>
            <person name="Brambilla E."/>
            <person name="Klenk H.-P."/>
            <person name="Eisen J.A."/>
        </authorList>
    </citation>
    <scope>NUCLEOTIDE SEQUENCE [LARGE SCALE GENOMIC DNA]</scope>
    <source>
        <strain evidence="3">ATCC 23117 / DSM 6794 / NBRC 15988 / NCIMB 1366 / Sio-4</strain>
    </source>
</reference>
<dbReference type="PROSITE" id="PS51257">
    <property type="entry name" value="PROKAR_LIPOPROTEIN"/>
    <property type="match status" value="1"/>
</dbReference>
<dbReference type="Proteomes" id="UP000006054">
    <property type="component" value="Chromosome"/>
</dbReference>
<protein>
    <submittedName>
        <fullName evidence="2">Uncharacterized protein</fullName>
    </submittedName>
</protein>
<evidence type="ECO:0000313" key="2">
    <source>
        <dbReference type="EMBL" id="AFM04728.1"/>
    </source>
</evidence>
<name>I4AL93_BERLS</name>
<dbReference type="RefSeq" id="WP_014798169.1">
    <property type="nucleotide sequence ID" value="NC_018018.1"/>
</dbReference>
<keyword evidence="1" id="KW-0732">Signal</keyword>
<feature type="signal peptide" evidence="1">
    <location>
        <begin position="1"/>
        <end position="27"/>
    </location>
</feature>
<evidence type="ECO:0000313" key="3">
    <source>
        <dbReference type="Proteomes" id="UP000006054"/>
    </source>
</evidence>
<sequence precursor="true">MKNLRTKLSYALYTLLACVFLSLTSCDKTEQIHRTEPSVLIVTKAYQRDGMTEMMYYKIELPDQTKLGATSFVVCDSINKYKVGDVLYLNVR</sequence>
<gene>
    <name evidence="2" type="ordered locus">Fleli_2356</name>
</gene>
<organism evidence="2 3">
    <name type="scientific">Bernardetia litoralis (strain ATCC 23117 / DSM 6794 / NBRC 15988 / NCIMB 1366 / Fx l1 / Sio-4)</name>
    <name type="common">Flexibacter litoralis</name>
    <dbReference type="NCBI Taxonomy" id="880071"/>
    <lineage>
        <taxon>Bacteria</taxon>
        <taxon>Pseudomonadati</taxon>
        <taxon>Bacteroidota</taxon>
        <taxon>Cytophagia</taxon>
        <taxon>Cytophagales</taxon>
        <taxon>Bernardetiaceae</taxon>
        <taxon>Bernardetia</taxon>
    </lineage>
</organism>
<proteinExistence type="predicted"/>
<dbReference type="EMBL" id="CP003345">
    <property type="protein sequence ID" value="AFM04728.1"/>
    <property type="molecule type" value="Genomic_DNA"/>
</dbReference>